<evidence type="ECO:0000313" key="1">
    <source>
        <dbReference type="EMBL" id="MBB6471048.1"/>
    </source>
</evidence>
<sequence length="59" mass="6318">MGEMEEDHDGLVAVIAKLSVADLTSLRVHASPVLAKALNRLIEGNGETDPFWVGFQDGP</sequence>
<dbReference type="EMBL" id="JACHIU010000001">
    <property type="protein sequence ID" value="MBB6471048.1"/>
    <property type="molecule type" value="Genomic_DNA"/>
</dbReference>
<evidence type="ECO:0000313" key="2">
    <source>
        <dbReference type="Proteomes" id="UP000555564"/>
    </source>
</evidence>
<reference evidence="1 2" key="1">
    <citation type="submission" date="2020-08" db="EMBL/GenBank/DDBJ databases">
        <title>Sequencing the genomes of 1000 actinobacteria strains.</title>
        <authorList>
            <person name="Klenk H.-P."/>
        </authorList>
    </citation>
    <scope>NUCLEOTIDE SEQUENCE [LARGE SCALE GENOMIC DNA]</scope>
    <source>
        <strain evidence="1 2">DSM 44936</strain>
    </source>
</reference>
<organism evidence="1 2">
    <name type="scientific">Sphaerisporangium rubeum</name>
    <dbReference type="NCBI Taxonomy" id="321317"/>
    <lineage>
        <taxon>Bacteria</taxon>
        <taxon>Bacillati</taxon>
        <taxon>Actinomycetota</taxon>
        <taxon>Actinomycetes</taxon>
        <taxon>Streptosporangiales</taxon>
        <taxon>Streptosporangiaceae</taxon>
        <taxon>Sphaerisporangium</taxon>
    </lineage>
</organism>
<proteinExistence type="predicted"/>
<accession>A0A7X0M3W0</accession>
<protein>
    <submittedName>
        <fullName evidence="1">Uncharacterized protein</fullName>
    </submittedName>
</protein>
<dbReference type="Proteomes" id="UP000555564">
    <property type="component" value="Unassembled WGS sequence"/>
</dbReference>
<dbReference type="AlphaFoldDB" id="A0A7X0M3W0"/>
<dbReference type="RefSeq" id="WP_184978315.1">
    <property type="nucleotide sequence ID" value="NZ_BAAALO010000060.1"/>
</dbReference>
<gene>
    <name evidence="1" type="ORF">BJ992_000479</name>
</gene>
<keyword evidence="2" id="KW-1185">Reference proteome</keyword>
<name>A0A7X0M3W0_9ACTN</name>
<comment type="caution">
    <text evidence="1">The sequence shown here is derived from an EMBL/GenBank/DDBJ whole genome shotgun (WGS) entry which is preliminary data.</text>
</comment>